<sequence length="760" mass="89462">MKIRVKVISKDNCTTKLPDNFSDVTNVTNIWMRLNKLLKEYKYCAFLEETNNVTCCNIYINKDVSKLLKKIPELNQKWINVYYKDIVNTMEYNFDEYQTIFDINDEDIKSSKYFSSLCEDNENINQVINVPTSYTIDVYNYLFEKDTKLTIESNIYQTYLACLYFDIKCDDIINDINNIIRDSLEEYGDLQKQFIVGLINITSEFKTKIIFEDCINCICSHNPTFIKEIYIANKHLQKHLHKYLIGSKVCFKNLDNMDFLLLDFYDFSNGTFKKNNFVKKYDKLFTKPLNELGKRNEFNWRNKVIAGGFALECLHNETLNENTDIDFFVFGTMEERKTAINDILNYLSEDNDSDSDEGNDDYLNASIKAKKGKKKGSDVDSDEDEDIQKAKKNIDKNIYIYISSIGSVIYIWINNYNKLIQIINSNCPDKFSILEDFDHTCSKVLYDGQNVLCTDEFLEAIATKTTRIANQSFRPDRVYKMINKGFDYNFIGDEKSLYDEYMASDNYLKTINKYYYPTTNNSLDRNKFLIKQIYDLQNIFTNVDQFINQFNFANTMQHYNTHQFLLDTKIKGDFTSTRYMQLVDVHDKMYVYNLNRKVFKLPYTPCGEKHLGKLCVFIDQTYCDKLIIDSIKNFTIDKISNSNIIKIKGILGSKSKSEIMKPFSNSEIVYGEDHEDDYYDPFPYNKNDDRKKPTKFTEYIKIKFDKIMYQGKEIDITEYKKLCTNNKKSYKIEFNIHPVLFCNASVGIQLILKSKIFSIQ</sequence>
<name>A0A3G4ZT07_9VIRU</name>
<proteinExistence type="predicted"/>
<reference evidence="1" key="1">
    <citation type="submission" date="2018-10" db="EMBL/GenBank/DDBJ databases">
        <title>Hidden diversity of soil giant viruses.</title>
        <authorList>
            <person name="Schulz F."/>
            <person name="Alteio L."/>
            <person name="Goudeau D."/>
            <person name="Ryan E.M."/>
            <person name="Malmstrom R.R."/>
            <person name="Blanchard J."/>
            <person name="Woyke T."/>
        </authorList>
    </citation>
    <scope>NUCLEOTIDE SEQUENCE</scope>
    <source>
        <strain evidence="1">EDV1</strain>
    </source>
</reference>
<accession>A0A3G4ZT07</accession>
<evidence type="ECO:0000313" key="1">
    <source>
        <dbReference type="EMBL" id="AYV78052.1"/>
    </source>
</evidence>
<gene>
    <name evidence="1" type="ORF">Edafosvirus4_36</name>
</gene>
<organism evidence="1">
    <name type="scientific">Edafosvirus sp</name>
    <dbReference type="NCBI Taxonomy" id="2487765"/>
    <lineage>
        <taxon>Viruses</taxon>
        <taxon>Varidnaviria</taxon>
        <taxon>Bamfordvirae</taxon>
        <taxon>Nucleocytoviricota</taxon>
        <taxon>Megaviricetes</taxon>
        <taxon>Imitervirales</taxon>
        <taxon>Mimiviridae</taxon>
        <taxon>Klosneuvirinae</taxon>
    </lineage>
</organism>
<dbReference type="EMBL" id="MK072069">
    <property type="protein sequence ID" value="AYV78052.1"/>
    <property type="molecule type" value="Genomic_DNA"/>
</dbReference>
<protein>
    <submittedName>
        <fullName evidence="1">Uncharacterized protein</fullName>
    </submittedName>
</protein>